<name>A0A8S1RYX8_9CILI</name>
<proteinExistence type="predicted"/>
<dbReference type="PANTHER" id="PTHR22878:SF63">
    <property type="entry name" value="DYNEIN AXONEMAL HEAVY CHAIN 10"/>
    <property type="match status" value="1"/>
</dbReference>
<reference evidence="2" key="1">
    <citation type="submission" date="2021-01" db="EMBL/GenBank/DDBJ databases">
        <authorList>
            <consortium name="Genoscope - CEA"/>
            <person name="William W."/>
        </authorList>
    </citation>
    <scope>NUCLEOTIDE SEQUENCE</scope>
</reference>
<dbReference type="Proteomes" id="UP000689195">
    <property type="component" value="Unassembled WGS sequence"/>
</dbReference>
<dbReference type="GO" id="GO:0007018">
    <property type="term" value="P:microtubule-based movement"/>
    <property type="evidence" value="ECO:0007669"/>
    <property type="project" value="InterPro"/>
</dbReference>
<dbReference type="PANTHER" id="PTHR22878">
    <property type="entry name" value="DYNEIN HEAVY CHAIN 6, AXONEMAL-LIKE-RELATED"/>
    <property type="match status" value="1"/>
</dbReference>
<evidence type="ECO:0000259" key="1">
    <source>
        <dbReference type="Pfam" id="PF00646"/>
    </source>
</evidence>
<feature type="domain" description="F-box" evidence="1">
    <location>
        <begin position="56"/>
        <end position="87"/>
    </location>
</feature>
<organism evidence="2 3">
    <name type="scientific">Paramecium pentaurelia</name>
    <dbReference type="NCBI Taxonomy" id="43138"/>
    <lineage>
        <taxon>Eukaryota</taxon>
        <taxon>Sar</taxon>
        <taxon>Alveolata</taxon>
        <taxon>Ciliophora</taxon>
        <taxon>Intramacronucleata</taxon>
        <taxon>Oligohymenophorea</taxon>
        <taxon>Peniculida</taxon>
        <taxon>Parameciidae</taxon>
        <taxon>Paramecium</taxon>
    </lineage>
</organism>
<dbReference type="Pfam" id="PF00646">
    <property type="entry name" value="F-box"/>
    <property type="match status" value="1"/>
</dbReference>
<dbReference type="GO" id="GO:0045505">
    <property type="term" value="F:dynein intermediate chain binding"/>
    <property type="evidence" value="ECO:0007669"/>
    <property type="project" value="InterPro"/>
</dbReference>
<keyword evidence="3" id="KW-1185">Reference proteome</keyword>
<evidence type="ECO:0000313" key="2">
    <source>
        <dbReference type="EMBL" id="CAD8133188.1"/>
    </source>
</evidence>
<accession>A0A8S1RYX8</accession>
<dbReference type="AlphaFoldDB" id="A0A8S1RYX8"/>
<evidence type="ECO:0000313" key="3">
    <source>
        <dbReference type="Proteomes" id="UP000689195"/>
    </source>
</evidence>
<comment type="caution">
    <text evidence="2">The sequence shown here is derived from an EMBL/GenBank/DDBJ whole genome shotgun (WGS) entry which is preliminary data.</text>
</comment>
<dbReference type="EMBL" id="CAJJDO010000002">
    <property type="protein sequence ID" value="CAD8133188.1"/>
    <property type="molecule type" value="Genomic_DNA"/>
</dbReference>
<dbReference type="GO" id="GO:0051959">
    <property type="term" value="F:dynein light intermediate chain binding"/>
    <property type="evidence" value="ECO:0007669"/>
    <property type="project" value="InterPro"/>
</dbReference>
<dbReference type="InterPro" id="IPR026983">
    <property type="entry name" value="DHC"/>
</dbReference>
<protein>
    <recommendedName>
        <fullName evidence="1">F-box domain-containing protein</fullName>
    </recommendedName>
</protein>
<sequence length="274" mass="32840">MLQELKSQLHYLSENNKKNQQCIKDLFIQFQEIQVNYRNKNSIDKPKSDLFHKVRPEVINQILIFLDFITVQKFRLVSKRTNYIVLHLLPIIFQNQLYQIQNIENDIQEYVQNNPNSPQQEEIVKQAIDKSVNEVKQIKMQDIAILRTLHNPPMIVETIFQYLMILLDFNQESQKSWAQSQKLIQHQQFHQKLTNIDYESISDRQLHLLQPIKDIIGEQVRDVSIEAFKIYQFIQTIVLSNECLKQLNYKQLQKKKKKLITRHQVIEKLIAKYQ</sequence>
<dbReference type="InterPro" id="IPR001810">
    <property type="entry name" value="F-box_dom"/>
</dbReference>
<dbReference type="GO" id="GO:0030286">
    <property type="term" value="C:dynein complex"/>
    <property type="evidence" value="ECO:0007669"/>
    <property type="project" value="InterPro"/>
</dbReference>
<gene>
    <name evidence="2" type="ORF">PPENT_87.1.T0020275</name>
</gene>